<dbReference type="Proteomes" id="UP000249341">
    <property type="component" value="Unassembled WGS sequence"/>
</dbReference>
<accession>A0A327ZKQ5</accession>
<dbReference type="Pfam" id="PF19698">
    <property type="entry name" value="DUF6197"/>
    <property type="match status" value="1"/>
</dbReference>
<comment type="caution">
    <text evidence="1">The sequence shown here is derived from an EMBL/GenBank/DDBJ whole genome shotgun (WGS) entry which is preliminary data.</text>
</comment>
<gene>
    <name evidence="1" type="ORF">B0I29_104275</name>
</gene>
<dbReference type="InterPro" id="IPR045677">
    <property type="entry name" value="DUF6197"/>
</dbReference>
<proteinExistence type="predicted"/>
<evidence type="ECO:0000313" key="1">
    <source>
        <dbReference type="EMBL" id="RAK39737.1"/>
    </source>
</evidence>
<organism evidence="1 2">
    <name type="scientific">Actinoplanes lutulentus</name>
    <dbReference type="NCBI Taxonomy" id="1287878"/>
    <lineage>
        <taxon>Bacteria</taxon>
        <taxon>Bacillati</taxon>
        <taxon>Actinomycetota</taxon>
        <taxon>Actinomycetes</taxon>
        <taxon>Micromonosporales</taxon>
        <taxon>Micromonosporaceae</taxon>
        <taxon>Actinoplanes</taxon>
    </lineage>
</organism>
<sequence>MNRTQNPTSSAADTTTEPTVTLADTLRGAARYLEVRGWHQGDYYAYNDRAFPGACVVGAIGMAAHGEVRFCPILDGPNVRDCNRAVAYLTGYLIDQGVIVADGDEWTTESINPSEWNDRDGQTPGNVIATLRAAADEYDWQHASDDDLKDYCDWHYTRTEEPCTREGFLAWRAAR</sequence>
<dbReference type="AlphaFoldDB" id="A0A327ZKQ5"/>
<evidence type="ECO:0000313" key="2">
    <source>
        <dbReference type="Proteomes" id="UP000249341"/>
    </source>
</evidence>
<dbReference type="RefSeq" id="WP_111648940.1">
    <property type="nucleotide sequence ID" value="NZ_JACHWI010000001.1"/>
</dbReference>
<name>A0A327ZKQ5_9ACTN</name>
<reference evidence="1 2" key="1">
    <citation type="submission" date="2018-06" db="EMBL/GenBank/DDBJ databases">
        <title>Genomic Encyclopedia of Type Strains, Phase III (KMG-III): the genomes of soil and plant-associated and newly described type strains.</title>
        <authorList>
            <person name="Whitman W."/>
        </authorList>
    </citation>
    <scope>NUCLEOTIDE SEQUENCE [LARGE SCALE GENOMIC DNA]</scope>
    <source>
        <strain evidence="1 2">CGMCC 4.7090</strain>
    </source>
</reference>
<dbReference type="EMBL" id="QLMJ01000004">
    <property type="protein sequence ID" value="RAK39737.1"/>
    <property type="molecule type" value="Genomic_DNA"/>
</dbReference>
<protein>
    <submittedName>
        <fullName evidence="1">Uncharacterized protein</fullName>
    </submittedName>
</protein>
<dbReference type="OrthoDB" id="3297831at2"/>
<keyword evidence="2" id="KW-1185">Reference proteome</keyword>